<dbReference type="EMBL" id="BMKR01000040">
    <property type="protein sequence ID" value="GGG06267.1"/>
    <property type="molecule type" value="Genomic_DNA"/>
</dbReference>
<dbReference type="RefSeq" id="WP_189031145.1">
    <property type="nucleotide sequence ID" value="NZ_BMKR01000040.1"/>
</dbReference>
<sequence>MAKKFTLGDLKALPTLQQSHTDELKLDTGNDRIWLSRMTVADGMAYNNQVTVEVYTNGKWSTTETYQAQ</sequence>
<dbReference type="Proteomes" id="UP000637643">
    <property type="component" value="Unassembled WGS sequence"/>
</dbReference>
<comment type="caution">
    <text evidence="1">The sequence shown here is derived from an EMBL/GenBank/DDBJ whole genome shotgun (WGS) entry which is preliminary data.</text>
</comment>
<proteinExistence type="predicted"/>
<name>A0A917D0M4_9BACL</name>
<evidence type="ECO:0000313" key="1">
    <source>
        <dbReference type="EMBL" id="GGG06267.1"/>
    </source>
</evidence>
<reference evidence="1" key="2">
    <citation type="submission" date="2020-09" db="EMBL/GenBank/DDBJ databases">
        <authorList>
            <person name="Sun Q."/>
            <person name="Zhou Y."/>
        </authorList>
    </citation>
    <scope>NUCLEOTIDE SEQUENCE</scope>
    <source>
        <strain evidence="1">CGMCC 1.16134</strain>
    </source>
</reference>
<gene>
    <name evidence="1" type="ORF">GCM10010912_58600</name>
</gene>
<keyword evidence="2" id="KW-1185">Reference proteome</keyword>
<dbReference type="AlphaFoldDB" id="A0A917D0M4"/>
<accession>A0A917D0M4</accession>
<evidence type="ECO:0000313" key="2">
    <source>
        <dbReference type="Proteomes" id="UP000637643"/>
    </source>
</evidence>
<organism evidence="1 2">
    <name type="scientific">Paenibacillus albidus</name>
    <dbReference type="NCBI Taxonomy" id="2041023"/>
    <lineage>
        <taxon>Bacteria</taxon>
        <taxon>Bacillati</taxon>
        <taxon>Bacillota</taxon>
        <taxon>Bacilli</taxon>
        <taxon>Bacillales</taxon>
        <taxon>Paenibacillaceae</taxon>
        <taxon>Paenibacillus</taxon>
    </lineage>
</organism>
<reference evidence="1" key="1">
    <citation type="journal article" date="2014" name="Int. J. Syst. Evol. Microbiol.">
        <title>Complete genome sequence of Corynebacterium casei LMG S-19264T (=DSM 44701T), isolated from a smear-ripened cheese.</title>
        <authorList>
            <consortium name="US DOE Joint Genome Institute (JGI-PGF)"/>
            <person name="Walter F."/>
            <person name="Albersmeier A."/>
            <person name="Kalinowski J."/>
            <person name="Ruckert C."/>
        </authorList>
    </citation>
    <scope>NUCLEOTIDE SEQUENCE</scope>
    <source>
        <strain evidence="1">CGMCC 1.16134</strain>
    </source>
</reference>
<protein>
    <submittedName>
        <fullName evidence="1">Uncharacterized protein</fullName>
    </submittedName>
</protein>